<accession>A0AAD9U1Q9</accession>
<gene>
    <name evidence="2" type="ORF">Ddye_021167</name>
</gene>
<evidence type="ECO:0000313" key="3">
    <source>
        <dbReference type="Proteomes" id="UP001280121"/>
    </source>
</evidence>
<evidence type="ECO:0000259" key="1">
    <source>
        <dbReference type="Pfam" id="PF24769"/>
    </source>
</evidence>
<reference evidence="2" key="1">
    <citation type="journal article" date="2023" name="Plant J.">
        <title>Genome sequences and population genomics provide insights into the demographic history, inbreeding, and mutation load of two 'living fossil' tree species of Dipteronia.</title>
        <authorList>
            <person name="Feng Y."/>
            <person name="Comes H.P."/>
            <person name="Chen J."/>
            <person name="Zhu S."/>
            <person name="Lu R."/>
            <person name="Zhang X."/>
            <person name="Li P."/>
            <person name="Qiu J."/>
            <person name="Olsen K.M."/>
            <person name="Qiu Y."/>
        </authorList>
    </citation>
    <scope>NUCLEOTIDE SEQUENCE</scope>
    <source>
        <strain evidence="2">KIB01</strain>
    </source>
</reference>
<sequence>MGGLLKGKLTHTIDKLNHTIDSIAKREHSSWDLIEEIPNLDNRARFKVLKLLNTQAKKMSSRK</sequence>
<feature type="domain" description="At2g29880-like C-terminal" evidence="1">
    <location>
        <begin position="31"/>
        <end position="59"/>
    </location>
</feature>
<proteinExistence type="predicted"/>
<dbReference type="AlphaFoldDB" id="A0AAD9U1Q9"/>
<protein>
    <recommendedName>
        <fullName evidence="1">At2g29880-like C-terminal domain-containing protein</fullName>
    </recommendedName>
</protein>
<keyword evidence="3" id="KW-1185">Reference proteome</keyword>
<dbReference type="InterPro" id="IPR056253">
    <property type="entry name" value="At2g29880-like_C"/>
</dbReference>
<comment type="caution">
    <text evidence="2">The sequence shown here is derived from an EMBL/GenBank/DDBJ whole genome shotgun (WGS) entry which is preliminary data.</text>
</comment>
<evidence type="ECO:0000313" key="2">
    <source>
        <dbReference type="EMBL" id="KAK2645972.1"/>
    </source>
</evidence>
<name>A0AAD9U1Q9_9ROSI</name>
<dbReference type="Proteomes" id="UP001280121">
    <property type="component" value="Unassembled WGS sequence"/>
</dbReference>
<dbReference type="EMBL" id="JANJYI010000006">
    <property type="protein sequence ID" value="KAK2645972.1"/>
    <property type="molecule type" value="Genomic_DNA"/>
</dbReference>
<dbReference type="Pfam" id="PF24769">
    <property type="entry name" value="At2g29880_C"/>
    <property type="match status" value="1"/>
</dbReference>
<organism evidence="2 3">
    <name type="scientific">Dipteronia dyeriana</name>
    <dbReference type="NCBI Taxonomy" id="168575"/>
    <lineage>
        <taxon>Eukaryota</taxon>
        <taxon>Viridiplantae</taxon>
        <taxon>Streptophyta</taxon>
        <taxon>Embryophyta</taxon>
        <taxon>Tracheophyta</taxon>
        <taxon>Spermatophyta</taxon>
        <taxon>Magnoliopsida</taxon>
        <taxon>eudicotyledons</taxon>
        <taxon>Gunneridae</taxon>
        <taxon>Pentapetalae</taxon>
        <taxon>rosids</taxon>
        <taxon>malvids</taxon>
        <taxon>Sapindales</taxon>
        <taxon>Sapindaceae</taxon>
        <taxon>Hippocastanoideae</taxon>
        <taxon>Acereae</taxon>
        <taxon>Dipteronia</taxon>
    </lineage>
</organism>